<dbReference type="Proteomes" id="UP000032452">
    <property type="component" value="Unassembled WGS sequence"/>
</dbReference>
<evidence type="ECO:0000313" key="2">
    <source>
        <dbReference type="EMBL" id="KJH69351.1"/>
    </source>
</evidence>
<comment type="caution">
    <text evidence="2">The sequence shown here is derived from an EMBL/GenBank/DDBJ whole genome shotgun (WGS) entry which is preliminary data.</text>
</comment>
<dbReference type="AlphaFoldDB" id="A0A0D8ZQ82"/>
<evidence type="ECO:0000256" key="1">
    <source>
        <dbReference type="SAM" id="Phobius"/>
    </source>
</evidence>
<keyword evidence="1" id="KW-0812">Transmembrane</keyword>
<keyword evidence="3" id="KW-1185">Reference proteome</keyword>
<organism evidence="2 3">
    <name type="scientific">Aliterella atlantica CENA595</name>
    <dbReference type="NCBI Taxonomy" id="1618023"/>
    <lineage>
        <taxon>Bacteria</taxon>
        <taxon>Bacillati</taxon>
        <taxon>Cyanobacteriota</taxon>
        <taxon>Cyanophyceae</taxon>
        <taxon>Chroococcidiopsidales</taxon>
        <taxon>Aliterellaceae</taxon>
        <taxon>Aliterella</taxon>
    </lineage>
</organism>
<keyword evidence="1" id="KW-0472">Membrane</keyword>
<dbReference type="STRING" id="1618023.UH38_24425"/>
<evidence type="ECO:0008006" key="4">
    <source>
        <dbReference type="Google" id="ProtNLM"/>
    </source>
</evidence>
<feature type="transmembrane region" description="Helical" evidence="1">
    <location>
        <begin position="95"/>
        <end position="116"/>
    </location>
</feature>
<proteinExistence type="predicted"/>
<reference evidence="2 3" key="1">
    <citation type="submission" date="2015-02" db="EMBL/GenBank/DDBJ databases">
        <title>Draft genome of a novel marine cyanobacterium (Chroococcales) isolated from South Atlantic Ocean.</title>
        <authorList>
            <person name="Rigonato J."/>
            <person name="Alvarenga D.O."/>
            <person name="Branco L.H."/>
            <person name="Varani A.M."/>
            <person name="Brandini F.P."/>
            <person name="Fiore M.F."/>
        </authorList>
    </citation>
    <scope>NUCLEOTIDE SEQUENCE [LARGE SCALE GENOMIC DNA]</scope>
    <source>
        <strain evidence="2 3">CENA595</strain>
    </source>
</reference>
<evidence type="ECO:0000313" key="3">
    <source>
        <dbReference type="Proteomes" id="UP000032452"/>
    </source>
</evidence>
<protein>
    <recommendedName>
        <fullName evidence="4">Anti-sigma factor</fullName>
    </recommendedName>
</protein>
<gene>
    <name evidence="2" type="ORF">UH38_24425</name>
</gene>
<feature type="non-terminal residue" evidence="2">
    <location>
        <position position="131"/>
    </location>
</feature>
<dbReference type="EMBL" id="JYON01000052">
    <property type="protein sequence ID" value="KJH69351.1"/>
    <property type="molecule type" value="Genomic_DNA"/>
</dbReference>
<accession>A0A0D8ZQ82</accession>
<dbReference type="OrthoDB" id="959844at2"/>
<sequence length="131" mass="14980">MDLTDELLEEIGAYLAGRLTAEETTRFEARMRADDALRDEVATQREIKQGLQFIGQKARFRAMHADLEQRGLLQEPTAPVVRELPATRRTAVRPLWRYVAVAASLVVVLGLGWVAYQNWAESRERTARNRE</sequence>
<keyword evidence="1" id="KW-1133">Transmembrane helix</keyword>
<name>A0A0D8ZQ82_9CYAN</name>